<dbReference type="InterPro" id="IPR007145">
    <property type="entry name" value="MAP65_Ase1_PRC1"/>
</dbReference>
<dbReference type="AlphaFoldDB" id="A0AA88XYN5"/>
<evidence type="ECO:0008006" key="4">
    <source>
        <dbReference type="Google" id="ProtNLM"/>
    </source>
</evidence>
<feature type="region of interest" description="Disordered" evidence="1">
    <location>
        <begin position="472"/>
        <end position="495"/>
    </location>
</feature>
<evidence type="ECO:0000313" key="3">
    <source>
        <dbReference type="Proteomes" id="UP001186944"/>
    </source>
</evidence>
<accession>A0AA88XYN5</accession>
<dbReference type="EMBL" id="VSWD01000008">
    <property type="protein sequence ID" value="KAK3094373.1"/>
    <property type="molecule type" value="Genomic_DNA"/>
</dbReference>
<keyword evidence="3" id="KW-1185">Reference proteome</keyword>
<dbReference type="Pfam" id="PF03999">
    <property type="entry name" value="MAP65_ASE1"/>
    <property type="match status" value="1"/>
</dbReference>
<dbReference type="PANTHER" id="PTHR19321">
    <property type="entry name" value="PROTEIN REGULATOR OF CYTOKINESIS 1 PRC1-RELATED"/>
    <property type="match status" value="1"/>
</dbReference>
<dbReference type="Gene3D" id="1.20.58.1520">
    <property type="match status" value="1"/>
</dbReference>
<evidence type="ECO:0000256" key="1">
    <source>
        <dbReference type="SAM" id="MobiDB-lite"/>
    </source>
</evidence>
<organism evidence="2 3">
    <name type="scientific">Pinctada imbricata</name>
    <name type="common">Atlantic pearl-oyster</name>
    <name type="synonym">Pinctada martensii</name>
    <dbReference type="NCBI Taxonomy" id="66713"/>
    <lineage>
        <taxon>Eukaryota</taxon>
        <taxon>Metazoa</taxon>
        <taxon>Spiralia</taxon>
        <taxon>Lophotrochozoa</taxon>
        <taxon>Mollusca</taxon>
        <taxon>Bivalvia</taxon>
        <taxon>Autobranchia</taxon>
        <taxon>Pteriomorphia</taxon>
        <taxon>Pterioida</taxon>
        <taxon>Pterioidea</taxon>
        <taxon>Pteriidae</taxon>
        <taxon>Pinctada</taxon>
    </lineage>
</organism>
<dbReference type="GO" id="GO:0008017">
    <property type="term" value="F:microtubule binding"/>
    <property type="evidence" value="ECO:0007669"/>
    <property type="project" value="InterPro"/>
</dbReference>
<dbReference type="GO" id="GO:0005737">
    <property type="term" value="C:cytoplasm"/>
    <property type="evidence" value="ECO:0007669"/>
    <property type="project" value="TreeGrafter"/>
</dbReference>
<dbReference type="GO" id="GO:0051256">
    <property type="term" value="P:mitotic spindle midzone assembly"/>
    <property type="evidence" value="ECO:0007669"/>
    <property type="project" value="TreeGrafter"/>
</dbReference>
<dbReference type="Proteomes" id="UP001186944">
    <property type="component" value="Unassembled WGS sequence"/>
</dbReference>
<name>A0AA88XYN5_PINIB</name>
<sequence>MLHLRNLLDEMVTEEETLKEKFVKRIDKYSLECNKLCSELGFPSYEKKKHLTMLQLEKDLRAKVDALSKEKHDRLKSLNHLKEQDQKLCDVMCCTPYYIPSGSIPSSDQLHALEKHVKSLVTEKNKRFSEFVSAKRAIMELLNETGREPESDFERDVVCEDNESFQLSTENMKALKVLKTELEEYKEDLQKEVKDLWVRVTVLWDRLETSEAERDAFKKGKDGIKNDVKQALQEEITKCEQLKFENIQRFVEGMRKEMVEWWDKCFYSKEQRDQFVQYMDENYTETLLEEHEQEVQRLRKYYEEHKDMFENVDRWQTYFTQMKEMEKRANDPNRFNNRGGSLLQEEKARKKLLKDLPKVEEEVKDAITVWEKANERPFLVEGTRFITYIERQWAVYEEQKVKEKEQRHKAKAKQMEEEMTYGSKPTTPARKRFIGTPSKTPSKLRKLNDTTKTPVSCSRMQSSRLHANSVFASPSKLRPPSSTNKLTPANKTTKRRSLRGVRKALTERNSHTNETLFSHTTVSSGNQQTGCVNGVDASLASMETYQEFEVCI</sequence>
<dbReference type="PANTHER" id="PTHR19321:SF41">
    <property type="entry name" value="FASCETTO-RELATED"/>
    <property type="match status" value="1"/>
</dbReference>
<feature type="region of interest" description="Disordered" evidence="1">
    <location>
        <begin position="411"/>
        <end position="455"/>
    </location>
</feature>
<gene>
    <name evidence="2" type="ORF">FSP39_000913</name>
</gene>
<feature type="compositionally biased region" description="Polar residues" evidence="1">
    <location>
        <begin position="480"/>
        <end position="491"/>
    </location>
</feature>
<evidence type="ECO:0000313" key="2">
    <source>
        <dbReference type="EMBL" id="KAK3094373.1"/>
    </source>
</evidence>
<dbReference type="GO" id="GO:1990023">
    <property type="term" value="C:mitotic spindle midzone"/>
    <property type="evidence" value="ECO:0007669"/>
    <property type="project" value="TreeGrafter"/>
</dbReference>
<comment type="caution">
    <text evidence="2">The sequence shown here is derived from an EMBL/GenBank/DDBJ whole genome shotgun (WGS) entry which is preliminary data.</text>
</comment>
<reference evidence="2" key="1">
    <citation type="submission" date="2019-08" db="EMBL/GenBank/DDBJ databases">
        <title>The improved chromosome-level genome for the pearl oyster Pinctada fucata martensii using PacBio sequencing and Hi-C.</title>
        <authorList>
            <person name="Zheng Z."/>
        </authorList>
    </citation>
    <scope>NUCLEOTIDE SEQUENCE</scope>
    <source>
        <strain evidence="2">ZZ-2019</strain>
        <tissue evidence="2">Adductor muscle</tissue>
    </source>
</reference>
<proteinExistence type="predicted"/>
<protein>
    <recommendedName>
        <fullName evidence="4">Protein regulator of cytokinesis 1</fullName>
    </recommendedName>
</protein>